<proteinExistence type="predicted"/>
<accession>A0A8J2JHQ4</accession>
<organism evidence="1 2">
    <name type="scientific">Allacma fusca</name>
    <dbReference type="NCBI Taxonomy" id="39272"/>
    <lineage>
        <taxon>Eukaryota</taxon>
        <taxon>Metazoa</taxon>
        <taxon>Ecdysozoa</taxon>
        <taxon>Arthropoda</taxon>
        <taxon>Hexapoda</taxon>
        <taxon>Collembola</taxon>
        <taxon>Symphypleona</taxon>
        <taxon>Sminthuridae</taxon>
        <taxon>Allacma</taxon>
    </lineage>
</organism>
<dbReference type="Proteomes" id="UP000708208">
    <property type="component" value="Unassembled WGS sequence"/>
</dbReference>
<gene>
    <name evidence="1" type="ORF">AFUS01_LOCUS7743</name>
</gene>
<name>A0A8J2JHQ4_9HEXA</name>
<evidence type="ECO:0000313" key="2">
    <source>
        <dbReference type="Proteomes" id="UP000708208"/>
    </source>
</evidence>
<keyword evidence="2" id="KW-1185">Reference proteome</keyword>
<reference evidence="1" key="1">
    <citation type="submission" date="2021-06" db="EMBL/GenBank/DDBJ databases">
        <authorList>
            <person name="Hodson N. C."/>
            <person name="Mongue J. A."/>
            <person name="Jaron S. K."/>
        </authorList>
    </citation>
    <scope>NUCLEOTIDE SEQUENCE</scope>
</reference>
<sequence>AVVEVEGIVGRLEIKKIS</sequence>
<comment type="caution">
    <text evidence="1">The sequence shown here is derived from an EMBL/GenBank/DDBJ whole genome shotgun (WGS) entry which is preliminary data.</text>
</comment>
<protein>
    <submittedName>
        <fullName evidence="1">Uncharacterized protein</fullName>
    </submittedName>
</protein>
<evidence type="ECO:0000313" key="1">
    <source>
        <dbReference type="EMBL" id="CAG7718347.1"/>
    </source>
</evidence>
<dbReference type="AlphaFoldDB" id="A0A8J2JHQ4"/>
<feature type="non-terminal residue" evidence="1">
    <location>
        <position position="1"/>
    </location>
</feature>
<dbReference type="EMBL" id="CAJVCH010052815">
    <property type="protein sequence ID" value="CAG7718347.1"/>
    <property type="molecule type" value="Genomic_DNA"/>
</dbReference>